<name>A0A6G5A2G7_RHIMP</name>
<evidence type="ECO:0000256" key="1">
    <source>
        <dbReference type="SAM" id="MobiDB-lite"/>
    </source>
</evidence>
<dbReference type="AlphaFoldDB" id="A0A6G5A2G7"/>
<reference evidence="2" key="1">
    <citation type="submission" date="2020-03" db="EMBL/GenBank/DDBJ databases">
        <title>A transcriptome and proteome of the tick Rhipicephalus microplus shaped by the genetic composition of its hosts and developmental stage.</title>
        <authorList>
            <person name="Garcia G.R."/>
            <person name="Ribeiro J.M.C."/>
            <person name="Maruyama S.R."/>
            <person name="Gardinasse L.G."/>
            <person name="Nelson K."/>
            <person name="Ferreira B.R."/>
            <person name="Andrade T.G."/>
            <person name="Santos I.K.F.M."/>
        </authorList>
    </citation>
    <scope>NUCLEOTIDE SEQUENCE</scope>
    <source>
        <strain evidence="2">NSGR</strain>
        <tissue evidence="2">Salivary glands</tissue>
    </source>
</reference>
<evidence type="ECO:0000313" key="2">
    <source>
        <dbReference type="EMBL" id="NIE44350.1"/>
    </source>
</evidence>
<protein>
    <submittedName>
        <fullName evidence="2">Uncharacterized protein</fullName>
    </submittedName>
</protein>
<dbReference type="EMBL" id="GIKN01002077">
    <property type="protein sequence ID" value="NIE44350.1"/>
    <property type="molecule type" value="Transcribed_RNA"/>
</dbReference>
<sequence>MSLPLNPMLRPALNSSRLRSLSFCSLSCFSRILAFFHARKISKVIRGRLPPSLALSVSMRSSIVNVSSALASSMFSYSSSTQIQGARHGGSGTSVHHSDIPRTTRTCSAPEHPKSACK</sequence>
<feature type="region of interest" description="Disordered" evidence="1">
    <location>
        <begin position="82"/>
        <end position="118"/>
    </location>
</feature>
<accession>A0A6G5A2G7</accession>
<organism evidence="2">
    <name type="scientific">Rhipicephalus microplus</name>
    <name type="common">Cattle tick</name>
    <name type="synonym">Boophilus microplus</name>
    <dbReference type="NCBI Taxonomy" id="6941"/>
    <lineage>
        <taxon>Eukaryota</taxon>
        <taxon>Metazoa</taxon>
        <taxon>Ecdysozoa</taxon>
        <taxon>Arthropoda</taxon>
        <taxon>Chelicerata</taxon>
        <taxon>Arachnida</taxon>
        <taxon>Acari</taxon>
        <taxon>Parasitiformes</taxon>
        <taxon>Ixodida</taxon>
        <taxon>Ixodoidea</taxon>
        <taxon>Ixodidae</taxon>
        <taxon>Rhipicephalinae</taxon>
        <taxon>Rhipicephalus</taxon>
        <taxon>Boophilus</taxon>
    </lineage>
</organism>
<proteinExistence type="predicted"/>